<evidence type="ECO:0000259" key="2">
    <source>
        <dbReference type="Pfam" id="PF13205"/>
    </source>
</evidence>
<proteinExistence type="predicted"/>
<accession>A0A1M7FZU2</accession>
<evidence type="ECO:0000313" key="3">
    <source>
        <dbReference type="EMBL" id="SHM09594.1"/>
    </source>
</evidence>
<protein>
    <submittedName>
        <fullName evidence="3">Ig-like domain-containing protein</fullName>
    </submittedName>
</protein>
<evidence type="ECO:0000256" key="1">
    <source>
        <dbReference type="ARBA" id="ARBA00022729"/>
    </source>
</evidence>
<reference evidence="3 4" key="1">
    <citation type="submission" date="2016-11" db="EMBL/GenBank/DDBJ databases">
        <authorList>
            <person name="Jaros S."/>
            <person name="Januszkiewicz K."/>
            <person name="Wedrychowicz H."/>
        </authorList>
    </citation>
    <scope>NUCLEOTIDE SEQUENCE [LARGE SCALE GENOMIC DNA]</scope>
    <source>
        <strain evidence="3 4">DSM 15930</strain>
    </source>
</reference>
<dbReference type="AlphaFoldDB" id="A0A1M7FZU2"/>
<dbReference type="RefSeq" id="WP_073283028.1">
    <property type="nucleotide sequence ID" value="NZ_FRCP01000006.1"/>
</dbReference>
<name>A0A1M7FZU2_9FIRM</name>
<dbReference type="InterPro" id="IPR014755">
    <property type="entry name" value="Cu-Rt/internalin_Ig-like"/>
</dbReference>
<dbReference type="EMBL" id="FRCP01000006">
    <property type="protein sequence ID" value="SHM09594.1"/>
    <property type="molecule type" value="Genomic_DNA"/>
</dbReference>
<dbReference type="Gene3D" id="2.60.40.1220">
    <property type="match status" value="1"/>
</dbReference>
<sequence length="114" mass="13253">MASNYLEIETNSEDLQRKIRQDIRFRTNMFVWKVKFNSPLNPKTVNNVNLFVTNQSQMMLRSSIRYDAANNTIEVEPLEPYSSTETYTLNVTTKVQSKGGKNLRTPIQIKFKMG</sequence>
<organism evidence="3 4">
    <name type="scientific">Anaerosporobacter mobilis DSM 15930</name>
    <dbReference type="NCBI Taxonomy" id="1120996"/>
    <lineage>
        <taxon>Bacteria</taxon>
        <taxon>Bacillati</taxon>
        <taxon>Bacillota</taxon>
        <taxon>Clostridia</taxon>
        <taxon>Lachnospirales</taxon>
        <taxon>Lachnospiraceae</taxon>
        <taxon>Anaerosporobacter</taxon>
    </lineage>
</organism>
<dbReference type="Pfam" id="PF13205">
    <property type="entry name" value="Big_5"/>
    <property type="match status" value="1"/>
</dbReference>
<dbReference type="STRING" id="1120996.SAMN02746066_00744"/>
<dbReference type="InterPro" id="IPR032812">
    <property type="entry name" value="SbsA_Ig"/>
</dbReference>
<keyword evidence="1" id="KW-0732">Signal</keyword>
<keyword evidence="4" id="KW-1185">Reference proteome</keyword>
<dbReference type="Proteomes" id="UP000184038">
    <property type="component" value="Unassembled WGS sequence"/>
</dbReference>
<evidence type="ECO:0000313" key="4">
    <source>
        <dbReference type="Proteomes" id="UP000184038"/>
    </source>
</evidence>
<feature type="domain" description="SbsA Ig-like" evidence="2">
    <location>
        <begin position="33"/>
        <end position="112"/>
    </location>
</feature>
<gene>
    <name evidence="3" type="ORF">SAMN02746066_00744</name>
</gene>
<dbReference type="OrthoDB" id="1986557at2"/>